<proteinExistence type="predicted"/>
<dbReference type="AlphaFoldDB" id="A0A3P3ZNK2"/>
<protein>
    <submittedName>
        <fullName evidence="1">Uncharacterized protein</fullName>
    </submittedName>
</protein>
<gene>
    <name evidence="1" type="ORF">CARN8_2950013</name>
</gene>
<sequence length="115" mass="12724">MPGICFLAQVDLAPHKVHGLLQTRHAVFQIAHILGNLIHASPDMTQVFQHQVFNVVSHWSINLCCPLASNSPRSATSSGVLIAASTIPEDRLIVRQKQKQIQELSDLGQHSREPF</sequence>
<organism evidence="1">
    <name type="scientific">mine drainage metagenome</name>
    <dbReference type="NCBI Taxonomy" id="410659"/>
    <lineage>
        <taxon>unclassified sequences</taxon>
        <taxon>metagenomes</taxon>
        <taxon>ecological metagenomes</taxon>
    </lineage>
</organism>
<evidence type="ECO:0000313" key="1">
    <source>
        <dbReference type="EMBL" id="VAY88343.1"/>
    </source>
</evidence>
<dbReference type="EMBL" id="UOYP01000218">
    <property type="protein sequence ID" value="VAY88343.1"/>
    <property type="molecule type" value="Genomic_DNA"/>
</dbReference>
<name>A0A3P3ZNK2_9ZZZZ</name>
<reference evidence="1" key="1">
    <citation type="submission" date="2018-10" db="EMBL/GenBank/DDBJ databases">
        <authorList>
            <person name="Plewniak F."/>
        </authorList>
    </citation>
    <scope>NUCLEOTIDE SEQUENCE</scope>
</reference>
<accession>A0A3P3ZNK2</accession>